<dbReference type="PRINTS" id="PR00032">
    <property type="entry name" value="HTHARAC"/>
</dbReference>
<evidence type="ECO:0000256" key="3">
    <source>
        <dbReference type="ARBA" id="ARBA00023163"/>
    </source>
</evidence>
<dbReference type="PANTHER" id="PTHR47893:SF1">
    <property type="entry name" value="REGULATORY PROTEIN PCHR"/>
    <property type="match status" value="1"/>
</dbReference>
<dbReference type="InterPro" id="IPR018062">
    <property type="entry name" value="HTH_AraC-typ_CS"/>
</dbReference>
<dbReference type="InterPro" id="IPR009057">
    <property type="entry name" value="Homeodomain-like_sf"/>
</dbReference>
<gene>
    <name evidence="5" type="ORF">ACFPRC_37540</name>
</gene>
<sequence length="316" mass="34287">MDDKTASASFSLDSRSAAATGRDDYERNWRTHVGDEFPLPTFSAATAADFRLRFRATRVDDVAVTTVDGESAAQTADGPVPDTDHIRLWLVHSGAWALGSRRSTVEHTVVAGEFLLRHATGLPHFALPPRTRARCIVLPAAALFSLPLAGREVTGHSDAAEVRLLVAHATMVEEVLPELSPAGVRAARDTLVELAVAVAHRGFDDVNTRLAPALAQAAKNLAEQRLADADLSPAMLARELNVSVRTLQRAFAAGGETVTAYIRERRLESARQALSATRLTVSEIAAHWQFADSSHFSRAFKQRYGVSPTEYTRQNS</sequence>
<dbReference type="InterPro" id="IPR053142">
    <property type="entry name" value="PchR_regulatory_protein"/>
</dbReference>
<organism evidence="5 6">
    <name type="scientific">Streptomyces lienomycini</name>
    <dbReference type="NCBI Taxonomy" id="284035"/>
    <lineage>
        <taxon>Bacteria</taxon>
        <taxon>Bacillati</taxon>
        <taxon>Actinomycetota</taxon>
        <taxon>Actinomycetes</taxon>
        <taxon>Kitasatosporales</taxon>
        <taxon>Streptomycetaceae</taxon>
        <taxon>Streptomyces</taxon>
    </lineage>
</organism>
<dbReference type="Gene3D" id="1.10.10.60">
    <property type="entry name" value="Homeodomain-like"/>
    <property type="match status" value="1"/>
</dbReference>
<keyword evidence="6" id="KW-1185">Reference proteome</keyword>
<comment type="caution">
    <text evidence="5">The sequence shown here is derived from an EMBL/GenBank/DDBJ whole genome shotgun (WGS) entry which is preliminary data.</text>
</comment>
<dbReference type="RefSeq" id="WP_328661675.1">
    <property type="nucleotide sequence ID" value="NZ_BAAATN010000047.1"/>
</dbReference>
<dbReference type="SMART" id="SM00342">
    <property type="entry name" value="HTH_ARAC"/>
    <property type="match status" value="1"/>
</dbReference>
<dbReference type="PROSITE" id="PS01124">
    <property type="entry name" value="HTH_ARAC_FAMILY_2"/>
    <property type="match status" value="1"/>
</dbReference>
<dbReference type="EMBL" id="JBHSJO010000003">
    <property type="protein sequence ID" value="MFC5020518.1"/>
    <property type="molecule type" value="Genomic_DNA"/>
</dbReference>
<proteinExistence type="predicted"/>
<dbReference type="Pfam" id="PF12833">
    <property type="entry name" value="HTH_18"/>
    <property type="match status" value="1"/>
</dbReference>
<reference evidence="6" key="1">
    <citation type="journal article" date="2019" name="Int. J. Syst. Evol. Microbiol.">
        <title>The Global Catalogue of Microorganisms (GCM) 10K type strain sequencing project: providing services to taxonomists for standard genome sequencing and annotation.</title>
        <authorList>
            <consortium name="The Broad Institute Genomics Platform"/>
            <consortium name="The Broad Institute Genome Sequencing Center for Infectious Disease"/>
            <person name="Wu L."/>
            <person name="Ma J."/>
        </authorList>
    </citation>
    <scope>NUCLEOTIDE SEQUENCE [LARGE SCALE GENOMIC DNA]</scope>
    <source>
        <strain evidence="6">CGMCC 4.1542</strain>
    </source>
</reference>
<dbReference type="InterPro" id="IPR018060">
    <property type="entry name" value="HTH_AraC"/>
</dbReference>
<dbReference type="PROSITE" id="PS00041">
    <property type="entry name" value="HTH_ARAC_FAMILY_1"/>
    <property type="match status" value="1"/>
</dbReference>
<protein>
    <submittedName>
        <fullName evidence="5">Helix-turn-helix transcriptional regulator</fullName>
    </submittedName>
</protein>
<keyword evidence="2" id="KW-0238">DNA-binding</keyword>
<evidence type="ECO:0000259" key="4">
    <source>
        <dbReference type="PROSITE" id="PS01124"/>
    </source>
</evidence>
<dbReference type="SUPFAM" id="SSF46689">
    <property type="entry name" value="Homeodomain-like"/>
    <property type="match status" value="1"/>
</dbReference>
<evidence type="ECO:0000256" key="1">
    <source>
        <dbReference type="ARBA" id="ARBA00023015"/>
    </source>
</evidence>
<evidence type="ECO:0000256" key="2">
    <source>
        <dbReference type="ARBA" id="ARBA00023125"/>
    </source>
</evidence>
<evidence type="ECO:0000313" key="5">
    <source>
        <dbReference type="EMBL" id="MFC5020518.1"/>
    </source>
</evidence>
<accession>A0ABV9X9H1</accession>
<keyword evidence="3" id="KW-0804">Transcription</keyword>
<name>A0ABV9X9H1_9ACTN</name>
<dbReference type="InterPro" id="IPR020449">
    <property type="entry name" value="Tscrpt_reg_AraC-type_HTH"/>
</dbReference>
<evidence type="ECO:0000313" key="6">
    <source>
        <dbReference type="Proteomes" id="UP001595855"/>
    </source>
</evidence>
<keyword evidence="1" id="KW-0805">Transcription regulation</keyword>
<dbReference type="Proteomes" id="UP001595855">
    <property type="component" value="Unassembled WGS sequence"/>
</dbReference>
<feature type="domain" description="HTH araC/xylS-type" evidence="4">
    <location>
        <begin position="216"/>
        <end position="314"/>
    </location>
</feature>
<dbReference type="PANTHER" id="PTHR47893">
    <property type="entry name" value="REGULATORY PROTEIN PCHR"/>
    <property type="match status" value="1"/>
</dbReference>